<evidence type="ECO:0000256" key="2">
    <source>
        <dbReference type="SAM" id="SignalP"/>
    </source>
</evidence>
<reference evidence="3" key="1">
    <citation type="submission" date="2023-08" db="EMBL/GenBank/DDBJ databases">
        <title>Comparative genomics and taxonomic characterization of three novel marine species of genus Marivirga.</title>
        <authorList>
            <person name="Muhammad N."/>
            <person name="Kim S.-G."/>
        </authorList>
    </citation>
    <scope>NUCLEOTIDE SEQUENCE [LARGE SCALE GENOMIC DNA]</scope>
    <source>
        <strain evidence="3">ABR2-2</strain>
    </source>
</reference>
<gene>
    <name evidence="3" type="ORF">QYS48_32370</name>
</gene>
<evidence type="ECO:0000313" key="4">
    <source>
        <dbReference type="Proteomes" id="UP001244443"/>
    </source>
</evidence>
<evidence type="ECO:0000313" key="3">
    <source>
        <dbReference type="EMBL" id="WMN06379.1"/>
    </source>
</evidence>
<keyword evidence="2" id="KW-0732">Signal</keyword>
<organism evidence="3 4">
    <name type="scientific">Marivirga arenosa</name>
    <dbReference type="NCBI Taxonomy" id="3059076"/>
    <lineage>
        <taxon>Bacteria</taxon>
        <taxon>Pseudomonadati</taxon>
        <taxon>Bacteroidota</taxon>
        <taxon>Cytophagia</taxon>
        <taxon>Cytophagales</taxon>
        <taxon>Marivirgaceae</taxon>
        <taxon>Marivirga</taxon>
    </lineage>
</organism>
<name>A0AA51RCG9_9BACT</name>
<feature type="chain" id="PRO_5041214071" evidence="2">
    <location>
        <begin position="27"/>
        <end position="3322"/>
    </location>
</feature>
<evidence type="ECO:0000256" key="1">
    <source>
        <dbReference type="SAM" id="MobiDB-lite"/>
    </source>
</evidence>
<feature type="region of interest" description="Disordered" evidence="1">
    <location>
        <begin position="3119"/>
        <end position="3143"/>
    </location>
</feature>
<dbReference type="InterPro" id="IPR025667">
    <property type="entry name" value="SprB_repeat"/>
</dbReference>
<dbReference type="Pfam" id="PF13585">
    <property type="entry name" value="CHU_C"/>
    <property type="match status" value="1"/>
</dbReference>
<dbReference type="EMBL" id="CP129970">
    <property type="protein sequence ID" value="WMN06379.1"/>
    <property type="molecule type" value="Genomic_DNA"/>
</dbReference>
<feature type="signal peptide" evidence="2">
    <location>
        <begin position="1"/>
        <end position="26"/>
    </location>
</feature>
<dbReference type="Pfam" id="PF13573">
    <property type="entry name" value="SprB"/>
    <property type="match status" value="2"/>
</dbReference>
<dbReference type="Proteomes" id="UP001244443">
    <property type="component" value="Chromosome"/>
</dbReference>
<proteinExistence type="predicted"/>
<accession>A0AA51RCG9</accession>
<keyword evidence="4" id="KW-1185">Reference proteome</keyword>
<protein>
    <submittedName>
        <fullName evidence="3">Gliding motility-associated C-terminal domain-containing protein</fullName>
    </submittedName>
</protein>
<dbReference type="RefSeq" id="WP_308356188.1">
    <property type="nucleotide sequence ID" value="NZ_CP129970.2"/>
</dbReference>
<sequence>MRKNYAAILILFFSIAAAFSPKSTYAQLSINASVTQNVSCFDGGDGEITLNITSGTAPFTVEFSLTDGFSDVPIATISGTTDTNIVLNDAISTSDGSVTYQPPFPGFGIRANDNPTLVSGLGPGYTYKIRVTSAIADAPFRIREVSNLNITEPTQLVASVNTVTDDCDNLGSGSIDIDVSGGTPDGGGNYFYSWSNAATTQDISGLSPGSYDVTITDDNGCTTTITGITVDPGPNSGVALAPVTECNTTSSFDLFSLLDGSQDGGGSWAQATGTTAVTVDGLTGEVDFSGAVADSYTFEYTVTGAGACLDAVTTVQVDIVEGPNSGVAQPAADVCNTTSSFDLFSLLDGSQDAGGSWAQATGTTAVTVTALTGDVDFSGAAADVYTFEYTVSGTAPCVDAVTTVTVNVSEDANSGVALAPVTECNTTSSFDLFSLLDGSQDAGGSWAQATGTTAVTVDGLTGEVDFSGAVADSYTFEYTVTGAGACLDAVTTVQVDIVEGPNSGVAQPAADVCNTTSSFDLFSLLDGSQDGGGSWAQATGTTAVTVTALTGDVDFSGAAADVYTFEYTVSGTAPCVDAVTTVTVNVSEDANSGVALAPVTECNTTSSFDLFSLLDGSQDGGGSWAQATGTTAVTVDGLTGDVDFSGAVADSYTFEYTVTGAGACLDAVTTVQVDIVEGPNSGVAQPAADVCNTTSSFDLFSLLDGSQDGGGSWAQATGTTAVTVTALTGDVDFSGAAADVYTFEYTVSGTAPCVDAVTTVTVNVSEDANSGVALAPVTECNTTSSFDLFSLLDGSQDGGGSWAQATGTTAVTVDGLTGDVDFSGAVADSYTFEYTVTGAGACLDAVTTVQVDIVEGPNSGVAQPAADVCNTTSSFDLFSLLDGSQDGGGSWAQATGTTAVTVTALTGDVDFSGAVADVYTFEYTVSGTAPCVDAVTTVTVNVSEDANSGVALAPVTECNTTSSFDLFSLLDGSQDGGGSWAQATGTTAVTVDGLTGEVDFSGAVADSYTFEYTVTGAGACLDAVTTVQVDIVEGPNSGVAQPAADVCNTTSSFDLFSLLDGSQDGGGSWAQATGTTAVTVTALTGDVDFSGAVADVYTFEYTVSGTAPCVDAVTTVTVNVSEDANSGVALAPVTECNTTSSFDLFSLLDGSQDGGGSWAQATGTTAVTVDGLTGEVDFSGAVADSYTFEYTVTGAGACLDAVTTVQVDIVEGPNSGVAQPAADVCNTTSSFDLFSLLDGSQDAGGSWAQATGTTAVTVTALTGDVDFSGAVADVYTFEYTVSGTAPCVDAVTTVTVNVSEDANSGVALAPVTECNTTSSFDLFSLLDGSQDGGGSWAQATGTTAVTVDGLTGEVDFSGAVADSYTFEYTVTGAGACLDAVTTVQVDIVEGPNSGVAQPAADVCNTTSSFDLFSLLDGSQDGGGSWAQATGTTAVTVTALTGDVDFSGAAADVYTFEYTVSGTAPCVDAVTTVTVNVSEDANSGVALAPVTECNTTSSFDLFSLLDGSQDGGGSWAQATGTTAVTVDGLTGDVDFSGAVADSYTFEYTVTGAGACLDAVTTVQVDIVEGPNSGVAQPAADVCNTTSSFDLFSLLDGSQDGGGSWAQATGTTAVTVTALTGDVDFSGAAADVYTFEYTVSGTAPCVDAVTTVTVNVSEDANSGVALAPVTECNTTSSFDLFSLLDGSQDGGGSWAQATGTTAVTVDGLTGDVDFSGAVADSYTFEYTVTGAGACLDAVTTVQVDIVEGPNSGVAQPAADVCNTTSSFDLFSLLDGSQDGGGSWAQATGTTAVTVTALTGDVDFSGAVADVYTFEYTVSGTAPCVDAVTTVTVNVSEDANSGVALAPVTECNTTSSFDLFSLLDGSQDAGGSWAQATGTTAVTVDGLTGEVDFSGAVADTYTFDYTVTGAGACLDAVTTVQVDIVEGPNSGVAQPAADVCNTTSSFDLFSLLDGSQDGGGSWAQATGTTAVTVTALTGDVDFSGAVADVYTFEYTVSGTAPCVDAVTTVTVNVSEDANSGVALAPVTECNTTSSFDLFSLLDGSQDGGGSWAQATGTTAVTVDGLTGEVDFSGAVADTYTFDYTVTGAGACLDAVTTVQVDIVEGPNSGVAQPAADVCNTTSSFDLFSLLDGSQDGGGSWAQATGTTAVTVTALTGDVDFSGAVADVYTFEYTVSGTAPCVDAVTTVTVNVSESAPNSGVALAPVTECNTTSSFDLFSLLDGSQDAGGSWSQATGTTAVTVDGLTGEVDFSGAVADTYTFEYAVNNACGPGSITTVQVDIVEGPNSGVAQPAADVCNTTSSFDLFSLLDGSQDGGGSWAQATGTTAVTVTALTGDVDFSGAVADVYTFEYTVSGTAPCVDAVTTVTVNVSEPLSAGTFNSSPAANLTSINSPFDLFTLLDDEDAGGSWSQISGLTSVTVDGVTGNVDFSGAATGTYEFTYTVNTTVGVCSGSTDSETVVINFLNFECEDTKFSFITEDATCSGVQDGLVFLFLQNVSNAPNLQAVINTTDTLSFANPGNGGLVELDTTFFSGSYDITLYDPLTGCDSAKSVLVGQKQSITPLVNTSDATCDNPVGQIQVTIDGTFDFVLLDSTDTQIETNTTGLFTDLAPAKYGIAFNNTGGCQVDTVKNIIINEPTQVSNSALDLTVVEPSCNTTTAQILINFELEGEYFYQILDTAGIVIDSITTDSGEWTLELDTLGLFELVVTNIDNPGVCEPNSRNFNIERSGGFTATVVDKTDVVCFGDNTGSVTIELDGIGSGFYSLDGFIWNEFISGEPITGLTAQRSILVSDQGGTSECEQSITIDIQHLSQPIEFVGNANITLVTQASCTTAEEVGVIKVPEVTGGVAPYVYSIDGDVVELDGERNISGLARNANELTITDNTGCSETFDIRSIVSPNEIRAEVVEINPTNNCVDDPEGISVTIDQATIDNVPGPYNLILNKVNDTTTSEYVLNINTNGSREFIISQFDLDNNIPFEKGARYRWTIRATDDDQACSADNFVTINGGAIIPTFDIQSNDVACFQESGSIEISNIVADETIPLNIEVYEGNDVDPAQTFTLNSIPESRMFLIDQSIYGMIARGDYIIKLTQQPDNCNSVIESDNAAIFIDAPVNQLNVELVPEPNLPPGIERERSDMNPMPTTRPDQANGSISIRLVEPTSGANGYSAQIFLLTPLGGNNSADYILPEEPIEFGSDQTITFDNLLPGVYEIEYYDSFGCGTDGSKLVFDGEGSSDITVDFDRSPFIPNVFTPNNDGKNDFFRILNLPDNGAELVVTNRNGTIVYRDSNYRNSNLWDGGDNPDGVYFYQLTVDGNTQSGWVEIIRGRR</sequence>